<evidence type="ECO:0000313" key="2">
    <source>
        <dbReference type="EMBL" id="CAD6223224.1"/>
    </source>
</evidence>
<proteinExistence type="predicted"/>
<accession>A0A811NJ66</accession>
<dbReference type="AlphaFoldDB" id="A0A811NJ66"/>
<keyword evidence="3" id="KW-1185">Reference proteome</keyword>
<dbReference type="Proteomes" id="UP000604825">
    <property type="component" value="Unassembled WGS sequence"/>
</dbReference>
<reference evidence="2" key="1">
    <citation type="submission" date="2020-10" db="EMBL/GenBank/DDBJ databases">
        <authorList>
            <person name="Han B."/>
            <person name="Lu T."/>
            <person name="Zhao Q."/>
            <person name="Huang X."/>
            <person name="Zhao Y."/>
        </authorList>
    </citation>
    <scope>NUCLEOTIDE SEQUENCE</scope>
</reference>
<feature type="compositionally biased region" description="Low complexity" evidence="1">
    <location>
        <begin position="1"/>
        <end position="10"/>
    </location>
</feature>
<sequence length="124" mass="13089">MGAEAAATAALSRERSGNATARSSESVMQAAVAAVTSAEAESDAVRASLFSSTAAGGHLERSILCSSDAGDWLDGARAKRKGKKQANEHLGLGHISSRQRRCWAEAQCVKGCSVWEKLCTIRFY</sequence>
<organism evidence="2 3">
    <name type="scientific">Miscanthus lutarioriparius</name>
    <dbReference type="NCBI Taxonomy" id="422564"/>
    <lineage>
        <taxon>Eukaryota</taxon>
        <taxon>Viridiplantae</taxon>
        <taxon>Streptophyta</taxon>
        <taxon>Embryophyta</taxon>
        <taxon>Tracheophyta</taxon>
        <taxon>Spermatophyta</taxon>
        <taxon>Magnoliopsida</taxon>
        <taxon>Liliopsida</taxon>
        <taxon>Poales</taxon>
        <taxon>Poaceae</taxon>
        <taxon>PACMAD clade</taxon>
        <taxon>Panicoideae</taxon>
        <taxon>Andropogonodae</taxon>
        <taxon>Andropogoneae</taxon>
        <taxon>Saccharinae</taxon>
        <taxon>Miscanthus</taxon>
    </lineage>
</organism>
<evidence type="ECO:0000256" key="1">
    <source>
        <dbReference type="SAM" id="MobiDB-lite"/>
    </source>
</evidence>
<feature type="region of interest" description="Disordered" evidence="1">
    <location>
        <begin position="1"/>
        <end position="23"/>
    </location>
</feature>
<name>A0A811NJ66_9POAL</name>
<dbReference type="EMBL" id="CAJGYO010000004">
    <property type="protein sequence ID" value="CAD6223224.1"/>
    <property type="molecule type" value="Genomic_DNA"/>
</dbReference>
<protein>
    <submittedName>
        <fullName evidence="2">Uncharacterized protein</fullName>
    </submittedName>
</protein>
<evidence type="ECO:0000313" key="3">
    <source>
        <dbReference type="Proteomes" id="UP000604825"/>
    </source>
</evidence>
<gene>
    <name evidence="2" type="ORF">NCGR_LOCUS15653</name>
</gene>
<comment type="caution">
    <text evidence="2">The sequence shown here is derived from an EMBL/GenBank/DDBJ whole genome shotgun (WGS) entry which is preliminary data.</text>
</comment>